<proteinExistence type="predicted"/>
<protein>
    <submittedName>
        <fullName evidence="2">Uncharacterized protein</fullName>
    </submittedName>
</protein>
<reference evidence="2" key="1">
    <citation type="submission" date="2020-04" db="EMBL/GenBank/DDBJ databases">
        <authorList>
            <person name="Chiriac C."/>
            <person name="Salcher M."/>
            <person name="Ghai R."/>
            <person name="Kavagutti S V."/>
        </authorList>
    </citation>
    <scope>NUCLEOTIDE SEQUENCE</scope>
</reference>
<dbReference type="EMBL" id="LR796410">
    <property type="protein sequence ID" value="CAB4142500.1"/>
    <property type="molecule type" value="Genomic_DNA"/>
</dbReference>
<gene>
    <name evidence="1" type="ORF">UFOVP433_15</name>
    <name evidence="2" type="ORF">UFOVP702_18</name>
</gene>
<dbReference type="EMBL" id="LR796681">
    <property type="protein sequence ID" value="CAB4158563.1"/>
    <property type="molecule type" value="Genomic_DNA"/>
</dbReference>
<name>A0A6J5NHX4_9CAUD</name>
<evidence type="ECO:0000313" key="1">
    <source>
        <dbReference type="EMBL" id="CAB4142500.1"/>
    </source>
</evidence>
<sequence>MNDHIQLENQRLAGELDRMTRRYEAEADIARAAELLYRIIVEKASYTSGGPFGDAVANLGQALRNRHELDGGGR</sequence>
<evidence type="ECO:0000313" key="2">
    <source>
        <dbReference type="EMBL" id="CAB4158563.1"/>
    </source>
</evidence>
<organism evidence="2">
    <name type="scientific">uncultured Caudovirales phage</name>
    <dbReference type="NCBI Taxonomy" id="2100421"/>
    <lineage>
        <taxon>Viruses</taxon>
        <taxon>Duplodnaviria</taxon>
        <taxon>Heunggongvirae</taxon>
        <taxon>Uroviricota</taxon>
        <taxon>Caudoviricetes</taxon>
        <taxon>Peduoviridae</taxon>
        <taxon>Maltschvirus</taxon>
        <taxon>Maltschvirus maltsch</taxon>
    </lineage>
</organism>
<accession>A0A6J5NHX4</accession>